<accession>A0A9P1JLN2</accession>
<evidence type="ECO:0000313" key="1">
    <source>
        <dbReference type="EMBL" id="CBJ93222.1"/>
    </source>
</evidence>
<gene>
    <name evidence="1" type="ORF">VIBNI_0205</name>
</gene>
<proteinExistence type="predicted"/>
<dbReference type="RefSeq" id="WP_013610350.1">
    <property type="nucleotide sequence ID" value="NC_015156.1"/>
</dbReference>
<reference evidence="1" key="1">
    <citation type="submission" date="2010-02" db="EMBL/GenBank/DDBJ databases">
        <authorList>
            <person name="Genoscope - CEA"/>
        </authorList>
    </citation>
    <scope>NUCLEOTIDE SEQUENCE</scope>
    <source>
        <plasmid evidence="1">VIBNI_pA</plasmid>
    </source>
</reference>
<organism evidence="1">
    <name type="scientific">Vibrio nigripulchritudo</name>
    <dbReference type="NCBI Taxonomy" id="28173"/>
    <lineage>
        <taxon>Bacteria</taxon>
        <taxon>Pseudomonadati</taxon>
        <taxon>Pseudomonadota</taxon>
        <taxon>Gammaproteobacteria</taxon>
        <taxon>Vibrionales</taxon>
        <taxon>Vibrionaceae</taxon>
        <taxon>Vibrio</taxon>
    </lineage>
</organism>
<protein>
    <submittedName>
        <fullName evidence="1">Uncharacterized protein</fullName>
    </submittedName>
</protein>
<geneLocation type="plasmid" evidence="1">
    <name>VIBNI_pA</name>
</geneLocation>
<dbReference type="AlphaFoldDB" id="A0A9P1JLN2"/>
<dbReference type="EMBL" id="FP893246">
    <property type="protein sequence ID" value="CBJ93222.1"/>
    <property type="molecule type" value="Genomic_DNA"/>
</dbReference>
<keyword evidence="1" id="KW-0614">Plasmid</keyword>
<sequence length="385" mass="44255">MKVYLSYGMDCNGDLVHVADTKTGKCSLVCPFCNCPLIAVRGAIKAAHFRHAGETCNESRNEISPIPAWHHFHLDYPLEVVSLLREGYKPNSKYPNVFWSGTAGLIQIPMVLREELIEEDLWTDNLLFTTTSRVMVGSLTLQGFSIWMREKLQERILLLKDQATNGIQHRVKLQIEAYRQQAILSATLYFFEYELEDGSVYHKVGRTRRSPEKRLAETAFNLETATKKRVIKSKILRTANNSGHVEKYFFHRYHNYLADIKPHTEYLILDRNSSKRIKSEFTRMANNLTPFCKEERFIVTGRWKYEEKRLAASKRGIELTIREKGKFGRPKGSTLSDDTILEKHADIVSRLTSGDSINQAAEATSKGRSTVKRVKKVLCRKGQDY</sequence>
<name>A0A9P1JLN2_9VIBR</name>